<protein>
    <recommendedName>
        <fullName evidence="1">DUF302 domain-containing protein</fullName>
    </recommendedName>
</protein>
<proteinExistence type="predicted"/>
<name>A0A0D0G4C7_9BACL</name>
<dbReference type="PATRIC" id="fig|265546.4.peg.2673"/>
<feature type="domain" description="DUF302" evidence="1">
    <location>
        <begin position="76"/>
        <end position="137"/>
    </location>
</feature>
<dbReference type="EMBL" id="JXTG01000022">
    <property type="protein sequence ID" value="KIP20195.1"/>
    <property type="molecule type" value="Genomic_DNA"/>
</dbReference>
<keyword evidence="3" id="KW-1185">Reference proteome</keyword>
<evidence type="ECO:0000313" key="2">
    <source>
        <dbReference type="EMBL" id="KIP20195.1"/>
    </source>
</evidence>
<dbReference type="Pfam" id="PF03625">
    <property type="entry name" value="DUF302"/>
    <property type="match status" value="1"/>
</dbReference>
<dbReference type="PANTHER" id="PTHR38342:SF1">
    <property type="entry name" value="SLR5037 PROTEIN"/>
    <property type="match status" value="1"/>
</dbReference>
<comment type="caution">
    <text evidence="2">The sequence shown here is derived from an EMBL/GenBank/DDBJ whole genome shotgun (WGS) entry which is preliminary data.</text>
</comment>
<evidence type="ECO:0000259" key="1">
    <source>
        <dbReference type="Pfam" id="PF03625"/>
    </source>
</evidence>
<dbReference type="Proteomes" id="UP000032047">
    <property type="component" value="Unassembled WGS sequence"/>
</dbReference>
<dbReference type="InterPro" id="IPR005180">
    <property type="entry name" value="DUF302"/>
</dbReference>
<evidence type="ECO:0000313" key="3">
    <source>
        <dbReference type="Proteomes" id="UP000032047"/>
    </source>
</evidence>
<reference evidence="2 3" key="1">
    <citation type="submission" date="2015-01" db="EMBL/GenBank/DDBJ databases">
        <title>Genome sequence of Anoxybacillus ayderensis strain AB04.</title>
        <authorList>
            <person name="Belduz A.O."/>
            <person name="Canakci S."/>
            <person name="Chan K.-G."/>
            <person name="Kahar U.M."/>
            <person name="Yaakob A.S."/>
            <person name="Chan C.S."/>
            <person name="Goh K.M."/>
        </authorList>
    </citation>
    <scope>NUCLEOTIDE SEQUENCE [LARGE SCALE GENOMIC DNA]</scope>
    <source>
        <strain evidence="2 3">AB04</strain>
    </source>
</reference>
<dbReference type="SUPFAM" id="SSF103247">
    <property type="entry name" value="TT1751-like"/>
    <property type="match status" value="1"/>
</dbReference>
<sequence>MIQRFSPHSYSIIYKRKEEGRFLPDFRSRLEVGVSSPKMMKVFHYTIEVQRGMNETIKMLEESLKKEGFGVLWKFSVTEKLQEKGFDFQTPFVILEVCNPQEAARVLSENLLAGYFLPCKIVVYKENETTKIGMPKPTMLISMMNHEELKKLAEDIEKRLISCIDECR</sequence>
<dbReference type="Gene3D" id="3.30.310.70">
    <property type="entry name" value="TT1751-like domain"/>
    <property type="match status" value="1"/>
</dbReference>
<gene>
    <name evidence="2" type="ORF">JV16_02659</name>
</gene>
<dbReference type="InterPro" id="IPR035923">
    <property type="entry name" value="TT1751-like_sf"/>
</dbReference>
<dbReference type="CDD" id="cd14797">
    <property type="entry name" value="DUF302"/>
    <property type="match status" value="1"/>
</dbReference>
<organism evidence="2 3">
    <name type="scientific">Anoxybacillus ayderensis</name>
    <dbReference type="NCBI Taxonomy" id="265546"/>
    <lineage>
        <taxon>Bacteria</taxon>
        <taxon>Bacillati</taxon>
        <taxon>Bacillota</taxon>
        <taxon>Bacilli</taxon>
        <taxon>Bacillales</taxon>
        <taxon>Anoxybacillaceae</taxon>
        <taxon>Anoxybacillus</taxon>
    </lineage>
</organism>
<accession>A0A0D0G4C7</accession>
<dbReference type="PANTHER" id="PTHR38342">
    <property type="entry name" value="SLR5037 PROTEIN"/>
    <property type="match status" value="1"/>
</dbReference>
<dbReference type="AlphaFoldDB" id="A0A0D0G4C7"/>